<feature type="compositionally biased region" description="Polar residues" evidence="1">
    <location>
        <begin position="265"/>
        <end position="277"/>
    </location>
</feature>
<dbReference type="AlphaFoldDB" id="A0A167IQF1"/>
<dbReference type="EMBL" id="KV417306">
    <property type="protein sequence ID" value="KZO92853.1"/>
    <property type="molecule type" value="Genomic_DNA"/>
</dbReference>
<feature type="compositionally biased region" description="Polar residues" evidence="1">
    <location>
        <begin position="126"/>
        <end position="136"/>
    </location>
</feature>
<dbReference type="OrthoDB" id="10359761at2759"/>
<feature type="region of interest" description="Disordered" evidence="1">
    <location>
        <begin position="1"/>
        <end position="25"/>
    </location>
</feature>
<evidence type="ECO:0000313" key="3">
    <source>
        <dbReference type="Proteomes" id="UP000076738"/>
    </source>
</evidence>
<protein>
    <submittedName>
        <fullName evidence="2">Uncharacterized protein</fullName>
    </submittedName>
</protein>
<sequence length="454" mass="49427">MPFRAFPTSKPASREPPMPNYVPKLAPRRPEVIRPMVYMQDAMIDEFFGDTRAMKGKRPHVSHGLPQEHADYGVELNYVDQNGIPWKDKVERQQHQELLSSRSRTQIAAADAAAGLRKPYGGHMRPQQSWASFDSDSTPDEEADDHSSTGESFESDVMDRHIRTVSSEFNGYIPSGNERNAPLPAATATYMPHKPKIVKGADAFPEPAPPKHLHPEMTAHTPRPHGPSRRRQADPVVQVVRVDPVEQARLDFMRTALPPSAPPTRRSSIRGSEQTPVSRTSSSGRDSLSPEHKLPARASFESRASSRAESSCPSLSNGHSGSSRSPSSAASSLNHLPNTQAPAPFKLTHASVKEARRASQPFAFLSRSAPQAVKKTSAGPPTVQPKGPPTIQPRGQPPSHGPTKSASSTSLRARFNSFSRSSVTAIDTSETGSLMGKNNVVSKGLSGFFKRNKN</sequence>
<dbReference type="Proteomes" id="UP000076738">
    <property type="component" value="Unassembled WGS sequence"/>
</dbReference>
<organism evidence="2 3">
    <name type="scientific">Calocera viscosa (strain TUFC12733)</name>
    <dbReference type="NCBI Taxonomy" id="1330018"/>
    <lineage>
        <taxon>Eukaryota</taxon>
        <taxon>Fungi</taxon>
        <taxon>Dikarya</taxon>
        <taxon>Basidiomycota</taxon>
        <taxon>Agaricomycotina</taxon>
        <taxon>Dacrymycetes</taxon>
        <taxon>Dacrymycetales</taxon>
        <taxon>Dacrymycetaceae</taxon>
        <taxon>Calocera</taxon>
    </lineage>
</organism>
<evidence type="ECO:0000313" key="2">
    <source>
        <dbReference type="EMBL" id="KZO92853.1"/>
    </source>
</evidence>
<name>A0A167IQF1_CALVF</name>
<keyword evidence="3" id="KW-1185">Reference proteome</keyword>
<feature type="compositionally biased region" description="Low complexity" evidence="1">
    <location>
        <begin position="296"/>
        <end position="335"/>
    </location>
</feature>
<proteinExistence type="predicted"/>
<accession>A0A167IQF1</accession>
<gene>
    <name evidence="2" type="ORF">CALVIDRAFT_566964</name>
</gene>
<feature type="compositionally biased region" description="Low complexity" evidence="1">
    <location>
        <begin position="278"/>
        <end position="287"/>
    </location>
</feature>
<feature type="region of interest" description="Disordered" evidence="1">
    <location>
        <begin position="203"/>
        <end position="236"/>
    </location>
</feature>
<feature type="region of interest" description="Disordered" evidence="1">
    <location>
        <begin position="117"/>
        <end position="158"/>
    </location>
</feature>
<feature type="compositionally biased region" description="Pro residues" evidence="1">
    <location>
        <begin position="382"/>
        <end position="400"/>
    </location>
</feature>
<reference evidence="2 3" key="1">
    <citation type="journal article" date="2016" name="Mol. Biol. Evol.">
        <title>Comparative Genomics of Early-Diverging Mushroom-Forming Fungi Provides Insights into the Origins of Lignocellulose Decay Capabilities.</title>
        <authorList>
            <person name="Nagy L.G."/>
            <person name="Riley R."/>
            <person name="Tritt A."/>
            <person name="Adam C."/>
            <person name="Daum C."/>
            <person name="Floudas D."/>
            <person name="Sun H."/>
            <person name="Yadav J.S."/>
            <person name="Pangilinan J."/>
            <person name="Larsson K.H."/>
            <person name="Matsuura K."/>
            <person name="Barry K."/>
            <person name="Labutti K."/>
            <person name="Kuo R."/>
            <person name="Ohm R.A."/>
            <person name="Bhattacharya S.S."/>
            <person name="Shirouzu T."/>
            <person name="Yoshinaga Y."/>
            <person name="Martin F.M."/>
            <person name="Grigoriev I.V."/>
            <person name="Hibbett D.S."/>
        </authorList>
    </citation>
    <scope>NUCLEOTIDE SEQUENCE [LARGE SCALE GENOMIC DNA]</scope>
    <source>
        <strain evidence="2 3">TUFC12733</strain>
    </source>
</reference>
<feature type="compositionally biased region" description="Polar residues" evidence="1">
    <location>
        <begin position="402"/>
        <end position="432"/>
    </location>
</feature>
<evidence type="ECO:0000256" key="1">
    <source>
        <dbReference type="SAM" id="MobiDB-lite"/>
    </source>
</evidence>
<feature type="region of interest" description="Disordered" evidence="1">
    <location>
        <begin position="251"/>
        <end position="454"/>
    </location>
</feature>